<evidence type="ECO:0000313" key="1">
    <source>
        <dbReference type="EMBL" id="RBP51256.1"/>
    </source>
</evidence>
<proteinExistence type="predicted"/>
<protein>
    <submittedName>
        <fullName evidence="1">Uncharacterized protein</fullName>
    </submittedName>
</protein>
<dbReference type="AlphaFoldDB" id="A0A395JKE7"/>
<keyword evidence="2" id="KW-1185">Reference proteome</keyword>
<sequence>MHIVFLPAERCAIIALAYRNKARLTTFRVEAELADSLALIQNLLAVFGRAWG</sequence>
<organism evidence="1 2">
    <name type="scientific">Arenicella xantha</name>
    <dbReference type="NCBI Taxonomy" id="644221"/>
    <lineage>
        <taxon>Bacteria</taxon>
        <taxon>Pseudomonadati</taxon>
        <taxon>Pseudomonadota</taxon>
        <taxon>Gammaproteobacteria</taxon>
        <taxon>Arenicellales</taxon>
        <taxon>Arenicellaceae</taxon>
        <taxon>Arenicella</taxon>
    </lineage>
</organism>
<dbReference type="EMBL" id="QNRT01000002">
    <property type="protein sequence ID" value="RBP51256.1"/>
    <property type="molecule type" value="Genomic_DNA"/>
</dbReference>
<dbReference type="InParanoid" id="A0A395JKE7"/>
<comment type="caution">
    <text evidence="1">The sequence shown here is derived from an EMBL/GenBank/DDBJ whole genome shotgun (WGS) entry which is preliminary data.</text>
</comment>
<dbReference type="RefSeq" id="WP_170132044.1">
    <property type="nucleotide sequence ID" value="NZ_QNRT01000002.1"/>
</dbReference>
<accession>A0A395JKE7</accession>
<reference evidence="1 2" key="1">
    <citation type="submission" date="2018-06" db="EMBL/GenBank/DDBJ databases">
        <title>Genomic Encyclopedia of Type Strains, Phase IV (KMG-IV): sequencing the most valuable type-strain genomes for metagenomic binning, comparative biology and taxonomic classification.</title>
        <authorList>
            <person name="Goeker M."/>
        </authorList>
    </citation>
    <scope>NUCLEOTIDE SEQUENCE [LARGE SCALE GENOMIC DNA]</scope>
    <source>
        <strain evidence="1 2">DSM 24032</strain>
    </source>
</reference>
<gene>
    <name evidence="1" type="ORF">DFR28_102675</name>
</gene>
<evidence type="ECO:0000313" key="2">
    <source>
        <dbReference type="Proteomes" id="UP000253083"/>
    </source>
</evidence>
<name>A0A395JKE7_9GAMM</name>
<dbReference type="Proteomes" id="UP000253083">
    <property type="component" value="Unassembled WGS sequence"/>
</dbReference>